<sequence length="1125" mass="135436">MFSSKQQRNILLIQEKGYEIISQMEQQGTQSINYIAKYSGNTNEQVIIKQYDQIKIDEIEVLKKIHKAQIDDKSKNKHIIKILGIQDCSQQKEQKNFLTVIEQGKNNLTHLINSNISFKLFQKFKLFKQMIKGVKELHALGYVHRDLKLENFVYFENKNKSYKVKLIDFGLAKKGSTRLKTIQVGTWNYMSPEVMIGEGNYDNTADVWSLGIILFQMLTAESLLKAKNTKELITQMNALTQEQIDMKIDQINCMQPSEKEIIKSLLQKDSKNRCNLEIILKKIDQHLKAIKEQEQKEIYQFKDQQQLIIDSIQCTIKNIIQFLTEKQPIINQINLQNQKKQELLTYINNEFSKYEKILLKNQQRYKTIFQAQIKEMLKNNDNELSQEYQQYNNDQKLIIDRIMQEQSQLEQFVKEKEQEDRIKIESEQKLKLEQEQILTKEKEYYQSQLKLLKQQLNQQSPQIQQIQHQIDFYQRIEIQIQCEDNIQDMIKNHEQITQDIYTLEFQEKIIQKCESLQQQINSYQSCISQLKEIQQAQIRLNTQIGQENKCIQQIDIEYLDQHMQQIEEINEKLIDHQDKYKQLSKNQKYTNQITQIIDRQDKLLVTQMIQNYCYLKIEQSLRSFEKQYYQIHEQIYQDLQFEEKNEEKIKKLEVTKDQLNNFIIKMNQIKDYGKNLINNQYCNNQKTQNLIYIKLTNIDQNIVEQQEQFDKFTQVNQLDSCENIINQIKQLEDFYGKLKEVELNEIESLNQLELIIKNVGEETKCEQQKEIHTLNNQIQNRYTEYKKALQLIKFEFERVEFYQQMNENKENLQKELEQEISILNQYSQIKSENMQLLEIELQQKKTKKGKQQQLTQNILNRFQYTCQQKGQKLDDIIKKVAQKQQEINFCLMDENLIKNYEYLKMQEEQLSIELTLINQKNISNQQLNPQQLNEQLKEDILKVFADIDKLMKKIPEKDEIEKFNNAFLQNLESYQEIQALINYIKQYHLTRYYERIKENANQQNSKQQNNIESDYQKQFQSKLYKELEEYTKQEKEAQDIFLRYENILFKNYNKMKTEAMEEDKILIEKKIVEVENYIKCSESVSFKAKFKDQNKIKEIFNVKQYYKIIEFTQMLIFKIIIKNHD</sequence>
<organism evidence="11 12">
    <name type="scientific">Paramecium octaurelia</name>
    <dbReference type="NCBI Taxonomy" id="43137"/>
    <lineage>
        <taxon>Eukaryota</taxon>
        <taxon>Sar</taxon>
        <taxon>Alveolata</taxon>
        <taxon>Ciliophora</taxon>
        <taxon>Intramacronucleata</taxon>
        <taxon>Oligohymenophorea</taxon>
        <taxon>Peniculida</taxon>
        <taxon>Parameciidae</taxon>
        <taxon>Paramecium</taxon>
    </lineage>
</organism>
<evidence type="ECO:0000259" key="10">
    <source>
        <dbReference type="PROSITE" id="PS50011"/>
    </source>
</evidence>
<keyword evidence="12" id="KW-1185">Reference proteome</keyword>
<keyword evidence="4" id="KW-0547">Nucleotide-binding</keyword>
<feature type="coiled-coil region" evidence="9">
    <location>
        <begin position="374"/>
        <end position="435"/>
    </location>
</feature>
<feature type="coiled-coil region" evidence="9">
    <location>
        <begin position="799"/>
        <end position="829"/>
    </location>
</feature>
<evidence type="ECO:0000256" key="6">
    <source>
        <dbReference type="ARBA" id="ARBA00022840"/>
    </source>
</evidence>
<evidence type="ECO:0000256" key="3">
    <source>
        <dbReference type="ARBA" id="ARBA00022679"/>
    </source>
</evidence>
<keyword evidence="2" id="KW-0723">Serine/threonine-protein kinase</keyword>
<dbReference type="OMA" id="CENINNQ"/>
<keyword evidence="3" id="KW-0808">Transferase</keyword>
<dbReference type="SMART" id="SM00220">
    <property type="entry name" value="S_TKc"/>
    <property type="match status" value="1"/>
</dbReference>
<evidence type="ECO:0000256" key="8">
    <source>
        <dbReference type="ARBA" id="ARBA00048679"/>
    </source>
</evidence>
<evidence type="ECO:0000313" key="12">
    <source>
        <dbReference type="Proteomes" id="UP000683925"/>
    </source>
</evidence>
<comment type="catalytic activity">
    <reaction evidence="7">
        <text>L-threonyl-[protein] + ATP = O-phospho-L-threonyl-[protein] + ADP + H(+)</text>
        <dbReference type="Rhea" id="RHEA:46608"/>
        <dbReference type="Rhea" id="RHEA-COMP:11060"/>
        <dbReference type="Rhea" id="RHEA-COMP:11605"/>
        <dbReference type="ChEBI" id="CHEBI:15378"/>
        <dbReference type="ChEBI" id="CHEBI:30013"/>
        <dbReference type="ChEBI" id="CHEBI:30616"/>
        <dbReference type="ChEBI" id="CHEBI:61977"/>
        <dbReference type="ChEBI" id="CHEBI:456216"/>
        <dbReference type="EC" id="2.7.11.1"/>
    </reaction>
</comment>
<dbReference type="PROSITE" id="PS00108">
    <property type="entry name" value="PROTEIN_KINASE_ST"/>
    <property type="match status" value="1"/>
</dbReference>
<keyword evidence="9" id="KW-0175">Coiled coil</keyword>
<dbReference type="OrthoDB" id="1405469at2759"/>
<feature type="coiled-coil region" evidence="9">
    <location>
        <begin position="559"/>
        <end position="586"/>
    </location>
</feature>
<evidence type="ECO:0000256" key="9">
    <source>
        <dbReference type="SAM" id="Coils"/>
    </source>
</evidence>
<evidence type="ECO:0000256" key="5">
    <source>
        <dbReference type="ARBA" id="ARBA00022777"/>
    </source>
</evidence>
<feature type="domain" description="Protein kinase" evidence="10">
    <location>
        <begin position="18"/>
        <end position="287"/>
    </location>
</feature>
<reference evidence="11" key="1">
    <citation type="submission" date="2021-01" db="EMBL/GenBank/DDBJ databases">
        <authorList>
            <consortium name="Genoscope - CEA"/>
            <person name="William W."/>
        </authorList>
    </citation>
    <scope>NUCLEOTIDE SEQUENCE</scope>
</reference>
<keyword evidence="5" id="KW-0418">Kinase</keyword>
<name>A0A8S1XK08_PAROT</name>
<dbReference type="Proteomes" id="UP000683925">
    <property type="component" value="Unassembled WGS sequence"/>
</dbReference>
<evidence type="ECO:0000256" key="7">
    <source>
        <dbReference type="ARBA" id="ARBA00047899"/>
    </source>
</evidence>
<comment type="caution">
    <text evidence="11">The sequence shown here is derived from an EMBL/GenBank/DDBJ whole genome shotgun (WGS) entry which is preliminary data.</text>
</comment>
<proteinExistence type="predicted"/>
<dbReference type="PROSITE" id="PS50011">
    <property type="entry name" value="PROTEIN_KINASE_DOM"/>
    <property type="match status" value="1"/>
</dbReference>
<gene>
    <name evidence="11" type="ORF">POCTA_138.1.T1230002</name>
</gene>
<keyword evidence="6" id="KW-0067">ATP-binding</keyword>
<dbReference type="GO" id="GO:0005524">
    <property type="term" value="F:ATP binding"/>
    <property type="evidence" value="ECO:0007669"/>
    <property type="project" value="UniProtKB-KW"/>
</dbReference>
<evidence type="ECO:0000256" key="2">
    <source>
        <dbReference type="ARBA" id="ARBA00022527"/>
    </source>
</evidence>
<dbReference type="InterPro" id="IPR008271">
    <property type="entry name" value="Ser/Thr_kinase_AS"/>
</dbReference>
<evidence type="ECO:0000256" key="4">
    <source>
        <dbReference type="ARBA" id="ARBA00022741"/>
    </source>
</evidence>
<evidence type="ECO:0000256" key="1">
    <source>
        <dbReference type="ARBA" id="ARBA00012513"/>
    </source>
</evidence>
<dbReference type="AlphaFoldDB" id="A0A8S1XK08"/>
<dbReference type="PANTHER" id="PTHR43671:SF98">
    <property type="entry name" value="SERINE_THREONINE-PROTEIN KINASE NEK11"/>
    <property type="match status" value="1"/>
</dbReference>
<protein>
    <recommendedName>
        <fullName evidence="1">non-specific serine/threonine protein kinase</fullName>
        <ecNumber evidence="1">2.7.11.1</ecNumber>
    </recommendedName>
</protein>
<dbReference type="Pfam" id="PF00069">
    <property type="entry name" value="Pkinase"/>
    <property type="match status" value="1"/>
</dbReference>
<accession>A0A8S1XK08</accession>
<dbReference type="EMBL" id="CAJJDP010000123">
    <property type="protein sequence ID" value="CAD8200822.1"/>
    <property type="molecule type" value="Genomic_DNA"/>
</dbReference>
<dbReference type="EC" id="2.7.11.1" evidence="1"/>
<dbReference type="GO" id="GO:0004674">
    <property type="term" value="F:protein serine/threonine kinase activity"/>
    <property type="evidence" value="ECO:0007669"/>
    <property type="project" value="UniProtKB-KW"/>
</dbReference>
<dbReference type="InterPro" id="IPR050660">
    <property type="entry name" value="NEK_Ser/Thr_kinase"/>
</dbReference>
<comment type="catalytic activity">
    <reaction evidence="8">
        <text>L-seryl-[protein] + ATP = O-phospho-L-seryl-[protein] + ADP + H(+)</text>
        <dbReference type="Rhea" id="RHEA:17989"/>
        <dbReference type="Rhea" id="RHEA-COMP:9863"/>
        <dbReference type="Rhea" id="RHEA-COMP:11604"/>
        <dbReference type="ChEBI" id="CHEBI:15378"/>
        <dbReference type="ChEBI" id="CHEBI:29999"/>
        <dbReference type="ChEBI" id="CHEBI:30616"/>
        <dbReference type="ChEBI" id="CHEBI:83421"/>
        <dbReference type="ChEBI" id="CHEBI:456216"/>
        <dbReference type="EC" id="2.7.11.1"/>
    </reaction>
</comment>
<dbReference type="InterPro" id="IPR000719">
    <property type="entry name" value="Prot_kinase_dom"/>
</dbReference>
<evidence type="ECO:0000313" key="11">
    <source>
        <dbReference type="EMBL" id="CAD8200822.1"/>
    </source>
</evidence>
<dbReference type="PANTHER" id="PTHR43671">
    <property type="entry name" value="SERINE/THREONINE-PROTEIN KINASE NEK"/>
    <property type="match status" value="1"/>
</dbReference>